<evidence type="ECO:0000313" key="1">
    <source>
        <dbReference type="EMBL" id="KAI3675519.1"/>
    </source>
</evidence>
<keyword evidence="2" id="KW-1185">Reference proteome</keyword>
<reference evidence="1 2" key="2">
    <citation type="journal article" date="2022" name="Mol. Ecol. Resour.">
        <title>The genomes of chicory, endive, great burdock and yacon provide insights into Asteraceae paleo-polyploidization history and plant inulin production.</title>
        <authorList>
            <person name="Fan W."/>
            <person name="Wang S."/>
            <person name="Wang H."/>
            <person name="Wang A."/>
            <person name="Jiang F."/>
            <person name="Liu H."/>
            <person name="Zhao H."/>
            <person name="Xu D."/>
            <person name="Zhang Y."/>
        </authorList>
    </citation>
    <scope>NUCLEOTIDE SEQUENCE [LARGE SCALE GENOMIC DNA]</scope>
    <source>
        <strain evidence="2">cv. Yunnan</strain>
        <tissue evidence="1">Leaves</tissue>
    </source>
</reference>
<protein>
    <submittedName>
        <fullName evidence="1">Uncharacterized protein</fullName>
    </submittedName>
</protein>
<sequence length="401" mass="43817">MGNSKLRVNIAKFAAENAVLRGEEKAEREKVTSNEPPAVVNQPRGNNRVWGGRTFSEVVGNKNGLSGGRAPDQKKNVVVVPEETKAFQKLYGRALIGRCIDVRTLTKLNNILNEAGYLFESLCYLGGLSIMIKFKEEGLGLELLKNSDAWNSWVLESVCMEWKDSSFNVWVGDETRDWIPDCLEDDDLSDSSSESSEEMEIVQNTEVDSQAIEEPQRSLGSGSQESNGKSINVGAHQNSFVSQGDKIRPKKKPVTLRPKKNSIQSPLRSPLEDNRPRKRPRAVSKDLFDLNKFLGTGLFGGNVDADDIEDGEIRDEGMGVLCSSPINVLDLNCVASPGESVVPSPSSLGDDEVVKDSMADKIVEELNATLIIGDIVGAQLGNFNDLVKNTIVGEGNNVVHQ</sequence>
<name>A0ACB8XV08_9ASTR</name>
<dbReference type="Proteomes" id="UP001056120">
    <property type="component" value="Linkage Group LG29"/>
</dbReference>
<gene>
    <name evidence="1" type="ORF">L1987_85109</name>
</gene>
<proteinExistence type="predicted"/>
<reference evidence="2" key="1">
    <citation type="journal article" date="2022" name="Mol. Ecol. Resour.">
        <title>The genomes of chicory, endive, great burdock and yacon provide insights into Asteraceae palaeo-polyploidization history and plant inulin production.</title>
        <authorList>
            <person name="Fan W."/>
            <person name="Wang S."/>
            <person name="Wang H."/>
            <person name="Wang A."/>
            <person name="Jiang F."/>
            <person name="Liu H."/>
            <person name="Zhao H."/>
            <person name="Xu D."/>
            <person name="Zhang Y."/>
        </authorList>
    </citation>
    <scope>NUCLEOTIDE SEQUENCE [LARGE SCALE GENOMIC DNA]</scope>
    <source>
        <strain evidence="2">cv. Yunnan</strain>
    </source>
</reference>
<comment type="caution">
    <text evidence="1">The sequence shown here is derived from an EMBL/GenBank/DDBJ whole genome shotgun (WGS) entry which is preliminary data.</text>
</comment>
<accession>A0ACB8XV08</accession>
<dbReference type="EMBL" id="CM042046">
    <property type="protein sequence ID" value="KAI3675519.1"/>
    <property type="molecule type" value="Genomic_DNA"/>
</dbReference>
<organism evidence="1 2">
    <name type="scientific">Smallanthus sonchifolius</name>
    <dbReference type="NCBI Taxonomy" id="185202"/>
    <lineage>
        <taxon>Eukaryota</taxon>
        <taxon>Viridiplantae</taxon>
        <taxon>Streptophyta</taxon>
        <taxon>Embryophyta</taxon>
        <taxon>Tracheophyta</taxon>
        <taxon>Spermatophyta</taxon>
        <taxon>Magnoliopsida</taxon>
        <taxon>eudicotyledons</taxon>
        <taxon>Gunneridae</taxon>
        <taxon>Pentapetalae</taxon>
        <taxon>asterids</taxon>
        <taxon>campanulids</taxon>
        <taxon>Asterales</taxon>
        <taxon>Asteraceae</taxon>
        <taxon>Asteroideae</taxon>
        <taxon>Heliantheae alliance</taxon>
        <taxon>Millerieae</taxon>
        <taxon>Smallanthus</taxon>
    </lineage>
</organism>
<evidence type="ECO:0000313" key="2">
    <source>
        <dbReference type="Proteomes" id="UP001056120"/>
    </source>
</evidence>